<dbReference type="InterPro" id="IPR052719">
    <property type="entry name" value="CvpA-like"/>
</dbReference>
<name>A0A1I4WFV8_9HYPH</name>
<comment type="subcellular location">
    <subcellularLocation>
        <location evidence="1">Membrane</location>
        <topology evidence="1">Multi-pass membrane protein</topology>
    </subcellularLocation>
</comment>
<evidence type="ECO:0000256" key="6">
    <source>
        <dbReference type="SAM" id="Phobius"/>
    </source>
</evidence>
<evidence type="ECO:0000256" key="4">
    <source>
        <dbReference type="ARBA" id="ARBA00023136"/>
    </source>
</evidence>
<keyword evidence="8" id="KW-1185">Reference proteome</keyword>
<organism evidence="7 8">
    <name type="scientific">Pleomorphomonas diazotrophica</name>
    <dbReference type="NCBI Taxonomy" id="1166257"/>
    <lineage>
        <taxon>Bacteria</taxon>
        <taxon>Pseudomonadati</taxon>
        <taxon>Pseudomonadota</taxon>
        <taxon>Alphaproteobacteria</taxon>
        <taxon>Hyphomicrobiales</taxon>
        <taxon>Pleomorphomonadaceae</taxon>
        <taxon>Pleomorphomonas</taxon>
    </lineage>
</organism>
<dbReference type="InterPro" id="IPR003825">
    <property type="entry name" value="Colicin-V_CvpA"/>
</dbReference>
<dbReference type="AlphaFoldDB" id="A0A1I4WFV8"/>
<feature type="region of interest" description="Disordered" evidence="5">
    <location>
        <begin position="169"/>
        <end position="234"/>
    </location>
</feature>
<dbReference type="GO" id="GO:0016020">
    <property type="term" value="C:membrane"/>
    <property type="evidence" value="ECO:0007669"/>
    <property type="project" value="UniProtKB-SubCell"/>
</dbReference>
<dbReference type="PANTHER" id="PTHR36926:SF1">
    <property type="entry name" value="COLICIN V PRODUCTION PROTEIN"/>
    <property type="match status" value="1"/>
</dbReference>
<keyword evidence="2 6" id="KW-0812">Transmembrane</keyword>
<dbReference type="EMBL" id="PJNW01000009">
    <property type="protein sequence ID" value="PKR88983.1"/>
    <property type="molecule type" value="Genomic_DNA"/>
</dbReference>
<keyword evidence="3 6" id="KW-1133">Transmembrane helix</keyword>
<evidence type="ECO:0000256" key="1">
    <source>
        <dbReference type="ARBA" id="ARBA00004141"/>
    </source>
</evidence>
<gene>
    <name evidence="7" type="ORF">CXZ10_12780</name>
</gene>
<sequence>MSITLLDGILIVVMLISALLAMIRGFVREVLSIAAWVAAAIAAFLLYDDVLPFVQPHISQKQLALVASAGGVFVLTLIIVSFITMRISDYVLDSRIGPLDRTLGFVFGAARGLLLVVVGMLFFNWFIHDEASQPAWVAQAKSRPMLNALGAQLMAALPEDPEKQILDQFQNPSLDDGTTVPDGDDTQPPADDAAPGDPAPGAAPGGAAPNDGAYRPGEQNGLDQLIQSTASPKP</sequence>
<dbReference type="Proteomes" id="UP000233491">
    <property type="component" value="Unassembled WGS sequence"/>
</dbReference>
<feature type="transmembrane region" description="Helical" evidence="6">
    <location>
        <begin position="33"/>
        <end position="51"/>
    </location>
</feature>
<dbReference type="OrthoDB" id="9806894at2"/>
<proteinExistence type="predicted"/>
<feature type="transmembrane region" description="Helical" evidence="6">
    <location>
        <begin position="63"/>
        <end position="83"/>
    </location>
</feature>
<dbReference type="RefSeq" id="WP_101289727.1">
    <property type="nucleotide sequence ID" value="NZ_FOUQ01000016.1"/>
</dbReference>
<evidence type="ECO:0000256" key="2">
    <source>
        <dbReference type="ARBA" id="ARBA00022692"/>
    </source>
</evidence>
<keyword evidence="4 6" id="KW-0472">Membrane</keyword>
<evidence type="ECO:0000256" key="5">
    <source>
        <dbReference type="SAM" id="MobiDB-lite"/>
    </source>
</evidence>
<evidence type="ECO:0000256" key="3">
    <source>
        <dbReference type="ARBA" id="ARBA00022989"/>
    </source>
</evidence>
<protein>
    <submittedName>
        <fullName evidence="7">Colicin V synthesis protein</fullName>
    </submittedName>
</protein>
<feature type="transmembrane region" description="Helical" evidence="6">
    <location>
        <begin position="5"/>
        <end position="27"/>
    </location>
</feature>
<feature type="compositionally biased region" description="Low complexity" evidence="5">
    <location>
        <begin position="175"/>
        <end position="213"/>
    </location>
</feature>
<evidence type="ECO:0000313" key="7">
    <source>
        <dbReference type="EMBL" id="PKR88983.1"/>
    </source>
</evidence>
<comment type="caution">
    <text evidence="7">The sequence shown here is derived from an EMBL/GenBank/DDBJ whole genome shotgun (WGS) entry which is preliminary data.</text>
</comment>
<evidence type="ECO:0000313" key="8">
    <source>
        <dbReference type="Proteomes" id="UP000233491"/>
    </source>
</evidence>
<feature type="compositionally biased region" description="Polar residues" evidence="5">
    <location>
        <begin position="221"/>
        <end position="234"/>
    </location>
</feature>
<dbReference type="PANTHER" id="PTHR36926">
    <property type="entry name" value="COLICIN V PRODUCTION PROTEIN"/>
    <property type="match status" value="1"/>
</dbReference>
<dbReference type="GO" id="GO:0009403">
    <property type="term" value="P:toxin biosynthetic process"/>
    <property type="evidence" value="ECO:0007669"/>
    <property type="project" value="InterPro"/>
</dbReference>
<dbReference type="Pfam" id="PF02674">
    <property type="entry name" value="Colicin_V"/>
    <property type="match status" value="1"/>
</dbReference>
<accession>A0A1I4WFV8</accession>
<reference evidence="7 8" key="1">
    <citation type="submission" date="2017-12" db="EMBL/GenBank/DDBJ databases">
        <title>Anaerobic carbon monoxide metabolism by Pleomorphomonas carboxyditropha sp. nov., a new mesophilic hydrogenogenic carboxidotroph.</title>
        <authorList>
            <person name="Esquivel-Elizondo S."/>
            <person name="Krajmalnik-Brown R."/>
        </authorList>
    </citation>
    <scope>NUCLEOTIDE SEQUENCE [LARGE SCALE GENOMIC DNA]</scope>
    <source>
        <strain evidence="7 8">R5-392</strain>
    </source>
</reference>
<feature type="transmembrane region" description="Helical" evidence="6">
    <location>
        <begin position="103"/>
        <end position="127"/>
    </location>
</feature>